<dbReference type="InterPro" id="IPR035513">
    <property type="entry name" value="Invertase/methylesterase_inhib"/>
</dbReference>
<comment type="caution">
    <text evidence="3">The sequence shown here is derived from an EMBL/GenBank/DDBJ whole genome shotgun (WGS) entry which is preliminary data.</text>
</comment>
<sequence length="108" mass="12281">MDSQFQSHVLIQMTIFFLLFLHSFPSTKANLVDDVCKDTRDTPSCAYALEQDPNAISVPDFKSLAKIALRLVVSNSTDSKNFIQDMAQKSTEPTLNKDCVRRWLRIRG</sequence>
<dbReference type="Proteomes" id="UP001281410">
    <property type="component" value="Unassembled WGS sequence"/>
</dbReference>
<keyword evidence="1" id="KW-0732">Signal</keyword>
<dbReference type="SUPFAM" id="SSF101148">
    <property type="entry name" value="Plant invertase/pectin methylesterase inhibitor"/>
    <property type="match status" value="1"/>
</dbReference>
<dbReference type="AlphaFoldDB" id="A0AAE0B5H4"/>
<proteinExistence type="predicted"/>
<feature type="domain" description="Pectinesterase inhibitor" evidence="2">
    <location>
        <begin position="30"/>
        <end position="100"/>
    </location>
</feature>
<dbReference type="PANTHER" id="PTHR31890">
    <property type="entry name" value="PLANT INVERTASE/PECTIN METHYLESTERASE INHIBITOR SUPERFAMILY PROTEIN"/>
    <property type="match status" value="1"/>
</dbReference>
<dbReference type="EMBL" id="JANJYJ010000001">
    <property type="protein sequence ID" value="KAK3230161.1"/>
    <property type="molecule type" value="Genomic_DNA"/>
</dbReference>
<dbReference type="InterPro" id="IPR006501">
    <property type="entry name" value="Pectinesterase_inhib_dom"/>
</dbReference>
<dbReference type="PANTHER" id="PTHR31890:SF9">
    <property type="entry name" value="PLANT INVERTASE_PECTIN METHYLESTERASE INHIBITOR SUPERFAMILY PROTEIN"/>
    <property type="match status" value="1"/>
</dbReference>
<feature type="signal peptide" evidence="1">
    <location>
        <begin position="1"/>
        <end position="29"/>
    </location>
</feature>
<name>A0AAE0B5H4_9ROSI</name>
<protein>
    <recommendedName>
        <fullName evidence="2">Pectinesterase inhibitor domain-containing protein</fullName>
    </recommendedName>
</protein>
<gene>
    <name evidence="3" type="ORF">Dsin_002042</name>
</gene>
<keyword evidence="4" id="KW-1185">Reference proteome</keyword>
<reference evidence="3" key="1">
    <citation type="journal article" date="2023" name="Plant J.">
        <title>Genome sequences and population genomics provide insights into the demographic history, inbreeding, and mutation load of two 'living fossil' tree species of Dipteronia.</title>
        <authorList>
            <person name="Feng Y."/>
            <person name="Comes H.P."/>
            <person name="Chen J."/>
            <person name="Zhu S."/>
            <person name="Lu R."/>
            <person name="Zhang X."/>
            <person name="Li P."/>
            <person name="Qiu J."/>
            <person name="Olsen K.M."/>
            <person name="Qiu Y."/>
        </authorList>
    </citation>
    <scope>NUCLEOTIDE SEQUENCE</scope>
    <source>
        <strain evidence="3">NBL</strain>
    </source>
</reference>
<dbReference type="Pfam" id="PF04043">
    <property type="entry name" value="PMEI"/>
    <property type="match status" value="1"/>
</dbReference>
<evidence type="ECO:0000313" key="4">
    <source>
        <dbReference type="Proteomes" id="UP001281410"/>
    </source>
</evidence>
<dbReference type="NCBIfam" id="TIGR01614">
    <property type="entry name" value="PME_inhib"/>
    <property type="match status" value="1"/>
</dbReference>
<dbReference type="Gene3D" id="1.20.140.40">
    <property type="entry name" value="Invertase/pectin methylesterase inhibitor family protein"/>
    <property type="match status" value="1"/>
</dbReference>
<organism evidence="3 4">
    <name type="scientific">Dipteronia sinensis</name>
    <dbReference type="NCBI Taxonomy" id="43782"/>
    <lineage>
        <taxon>Eukaryota</taxon>
        <taxon>Viridiplantae</taxon>
        <taxon>Streptophyta</taxon>
        <taxon>Embryophyta</taxon>
        <taxon>Tracheophyta</taxon>
        <taxon>Spermatophyta</taxon>
        <taxon>Magnoliopsida</taxon>
        <taxon>eudicotyledons</taxon>
        <taxon>Gunneridae</taxon>
        <taxon>Pentapetalae</taxon>
        <taxon>rosids</taxon>
        <taxon>malvids</taxon>
        <taxon>Sapindales</taxon>
        <taxon>Sapindaceae</taxon>
        <taxon>Hippocastanoideae</taxon>
        <taxon>Acereae</taxon>
        <taxon>Dipteronia</taxon>
    </lineage>
</organism>
<dbReference type="GO" id="GO:0004857">
    <property type="term" value="F:enzyme inhibitor activity"/>
    <property type="evidence" value="ECO:0007669"/>
    <property type="project" value="InterPro"/>
</dbReference>
<feature type="chain" id="PRO_5042058500" description="Pectinesterase inhibitor domain-containing protein" evidence="1">
    <location>
        <begin position="30"/>
        <end position="108"/>
    </location>
</feature>
<evidence type="ECO:0000259" key="2">
    <source>
        <dbReference type="Pfam" id="PF04043"/>
    </source>
</evidence>
<evidence type="ECO:0000256" key="1">
    <source>
        <dbReference type="SAM" id="SignalP"/>
    </source>
</evidence>
<accession>A0AAE0B5H4</accession>
<evidence type="ECO:0000313" key="3">
    <source>
        <dbReference type="EMBL" id="KAK3230161.1"/>
    </source>
</evidence>